<evidence type="ECO:0000256" key="3">
    <source>
        <dbReference type="ARBA" id="ARBA00022989"/>
    </source>
</evidence>
<dbReference type="PANTHER" id="PTHR12265">
    <property type="entry name" value="TRANSMEMBRANE PROTEIN 53"/>
    <property type="match status" value="1"/>
</dbReference>
<comment type="subcellular location">
    <subcellularLocation>
        <location evidence="6">Endomembrane system</location>
        <topology evidence="6">Single-pass membrane protein</topology>
    </subcellularLocation>
    <subcellularLocation>
        <location evidence="1">Nucleus membrane</location>
    </subcellularLocation>
</comment>
<evidence type="ECO:0000256" key="5">
    <source>
        <dbReference type="ARBA" id="ARBA00023242"/>
    </source>
</evidence>
<name>A0AAN6DN24_9EURO</name>
<dbReference type="AlphaFoldDB" id="A0AAN6DN24"/>
<protein>
    <submittedName>
        <fullName evidence="7">DNA repair protein RAD57</fullName>
    </submittedName>
</protein>
<proteinExistence type="predicted"/>
<dbReference type="InterPro" id="IPR008547">
    <property type="entry name" value="DUF829_TMEM53"/>
</dbReference>
<comment type="caution">
    <text evidence="7">The sequence shown here is derived from an EMBL/GenBank/DDBJ whole genome shotgun (WGS) entry which is preliminary data.</text>
</comment>
<dbReference type="Proteomes" id="UP001203852">
    <property type="component" value="Unassembled WGS sequence"/>
</dbReference>
<sequence>MEIAGPEPELQSGEYLPDPYLAEFSELGHQIFSYTPTIPERIETPGKVVQPDLIVICSWMGAQSRYIRKYLTPYQTIFPRSPILLLRQDGSDLFWRTERQQVKNLEPAISVIRQLVDQKRPNKPNVLVHIFSNGGSYTACQLADAYQDSSPDKDELLPISALILDSTPSLPSVQRAHTAICESLPKSGPGRVVGSAAVWGYIGLAKAIETVTGKEDITTSLRRRLNDPNGAFTQGILKRVYIYSQADELIPASDVEAHARAASSTIGWFRVQLEDFVSSRHVGHVMLDGPRYWILIGNLWKESIG</sequence>
<evidence type="ECO:0000256" key="6">
    <source>
        <dbReference type="ARBA" id="ARBA00037847"/>
    </source>
</evidence>
<keyword evidence="4" id="KW-0472">Membrane</keyword>
<evidence type="ECO:0000256" key="2">
    <source>
        <dbReference type="ARBA" id="ARBA00022692"/>
    </source>
</evidence>
<keyword evidence="5" id="KW-0539">Nucleus</keyword>
<dbReference type="EMBL" id="MU404364">
    <property type="protein sequence ID" value="KAI1608224.1"/>
    <property type="molecule type" value="Genomic_DNA"/>
</dbReference>
<evidence type="ECO:0000256" key="4">
    <source>
        <dbReference type="ARBA" id="ARBA00023136"/>
    </source>
</evidence>
<accession>A0AAN6DN24</accession>
<evidence type="ECO:0000256" key="1">
    <source>
        <dbReference type="ARBA" id="ARBA00004126"/>
    </source>
</evidence>
<reference evidence="7" key="1">
    <citation type="journal article" date="2022" name="bioRxiv">
        <title>Deciphering the potential niche of two novel black yeast fungi from a biological soil crust based on their genomes, phenotypes, and melanin regulation.</title>
        <authorList>
            <consortium name="DOE Joint Genome Institute"/>
            <person name="Carr E.C."/>
            <person name="Barton Q."/>
            <person name="Grambo S."/>
            <person name="Sullivan M."/>
            <person name="Renfro C.M."/>
            <person name="Kuo A."/>
            <person name="Pangilinan J."/>
            <person name="Lipzen A."/>
            <person name="Keymanesh K."/>
            <person name="Savage E."/>
            <person name="Barry K."/>
            <person name="Grigoriev I.V."/>
            <person name="Riekhof W.R."/>
            <person name="Harris S.S."/>
        </authorList>
    </citation>
    <scope>NUCLEOTIDE SEQUENCE</scope>
    <source>
        <strain evidence="7">JF 03-4F</strain>
    </source>
</reference>
<keyword evidence="2" id="KW-0812">Transmembrane</keyword>
<dbReference type="PANTHER" id="PTHR12265:SF30">
    <property type="entry name" value="TRANSMEMBRANE PROTEIN 53"/>
    <property type="match status" value="1"/>
</dbReference>
<gene>
    <name evidence="7" type="ORF">EDD36DRAFT_469635</name>
</gene>
<dbReference type="GO" id="GO:0031965">
    <property type="term" value="C:nuclear membrane"/>
    <property type="evidence" value="ECO:0007669"/>
    <property type="project" value="UniProtKB-SubCell"/>
</dbReference>
<evidence type="ECO:0000313" key="8">
    <source>
        <dbReference type="Proteomes" id="UP001203852"/>
    </source>
</evidence>
<keyword evidence="3" id="KW-1133">Transmembrane helix</keyword>
<keyword evidence="8" id="KW-1185">Reference proteome</keyword>
<evidence type="ECO:0000313" key="7">
    <source>
        <dbReference type="EMBL" id="KAI1608224.1"/>
    </source>
</evidence>
<organism evidence="7 8">
    <name type="scientific">Exophiala viscosa</name>
    <dbReference type="NCBI Taxonomy" id="2486360"/>
    <lineage>
        <taxon>Eukaryota</taxon>
        <taxon>Fungi</taxon>
        <taxon>Dikarya</taxon>
        <taxon>Ascomycota</taxon>
        <taxon>Pezizomycotina</taxon>
        <taxon>Eurotiomycetes</taxon>
        <taxon>Chaetothyriomycetidae</taxon>
        <taxon>Chaetothyriales</taxon>
        <taxon>Herpotrichiellaceae</taxon>
        <taxon>Exophiala</taxon>
    </lineage>
</organism>
<dbReference type="Pfam" id="PF05705">
    <property type="entry name" value="DUF829"/>
    <property type="match status" value="1"/>
</dbReference>